<feature type="compositionally biased region" description="Low complexity" evidence="1">
    <location>
        <begin position="57"/>
        <end position="71"/>
    </location>
</feature>
<feature type="region of interest" description="Disordered" evidence="1">
    <location>
        <begin position="55"/>
        <end position="83"/>
    </location>
</feature>
<accession>A0A150GDC5</accession>
<evidence type="ECO:0000313" key="2">
    <source>
        <dbReference type="EMBL" id="KXZ47836.1"/>
    </source>
</evidence>
<feature type="compositionally biased region" description="Polar residues" evidence="1">
    <location>
        <begin position="455"/>
        <end position="469"/>
    </location>
</feature>
<feature type="compositionally biased region" description="Acidic residues" evidence="1">
    <location>
        <begin position="249"/>
        <end position="262"/>
    </location>
</feature>
<feature type="region of interest" description="Disordered" evidence="1">
    <location>
        <begin position="455"/>
        <end position="506"/>
    </location>
</feature>
<feature type="region of interest" description="Disordered" evidence="1">
    <location>
        <begin position="759"/>
        <end position="788"/>
    </location>
</feature>
<organism evidence="2 3">
    <name type="scientific">Gonium pectorale</name>
    <name type="common">Green alga</name>
    <dbReference type="NCBI Taxonomy" id="33097"/>
    <lineage>
        <taxon>Eukaryota</taxon>
        <taxon>Viridiplantae</taxon>
        <taxon>Chlorophyta</taxon>
        <taxon>core chlorophytes</taxon>
        <taxon>Chlorophyceae</taxon>
        <taxon>CS clade</taxon>
        <taxon>Chlamydomonadales</taxon>
        <taxon>Volvocaceae</taxon>
        <taxon>Gonium</taxon>
    </lineage>
</organism>
<name>A0A150GDC5_GONPE</name>
<dbReference type="EMBL" id="LSYV01000033">
    <property type="protein sequence ID" value="KXZ47836.1"/>
    <property type="molecule type" value="Genomic_DNA"/>
</dbReference>
<comment type="caution">
    <text evidence="2">The sequence shown here is derived from an EMBL/GenBank/DDBJ whole genome shotgun (WGS) entry which is preliminary data.</text>
</comment>
<dbReference type="OrthoDB" id="568476at2759"/>
<dbReference type="AlphaFoldDB" id="A0A150GDC5"/>
<dbReference type="Proteomes" id="UP000075714">
    <property type="component" value="Unassembled WGS sequence"/>
</dbReference>
<sequence length="809" mass="82937">MEAEVAPMAVAAEEPVSAPAVDEQPAPSSPKPTRNLGDEAEVLMASPIVIRQPAMSDDAVAAAPVPDALTTPQPPPQEAEAMPQDTADGALRQYPLFAVAQQNDMLTPSPLAAMASPQPIAASPFQMDFNHEAPVASPPPAAMSPGPLPIAASPLVIGMPAVGGAAPSPAPVASPLPAATPASYMSDYNHIEPEPSPMMASFPATPLAAPEMDDTAVEGVEVPADEALAGSPISLSQEHAALTPAPVQQEDEPAEQGEDDMMDADMGDGGAETPLTFVSDRRSTPLPSDPSPIMFGPPGSVPHSAAAGVPRSSNVSFQGFGGAPCVDSPSLQGLVAPAINSSPYMQPSLSPMEEAGSIPPPMHAAAATPGEDTHPRAPACTPEVGPVPTWTLANTPLQCGIAAAAEALSQLPTTPSAFDATDAMEQEQTASPISLSGEPIHASEPEAAPVATTPIAAQTSSKSVMSSRSPLPGSSMRPKTPGAKPTPGSKPTPVLKPVTPGAAKAVSPYVHVESRYNKTPVTAAAVSKPAQSQPLTSSKATPVAPTNAAAGAKSVKRVSIHTPEGPRSAAPQRKEVVPTPYRPATARAQPQTETAETVAAESSAPSQPAEDAMMEQASDAAVAPTASAAAEQRRAQAAERLKAIHATETGTASTPGYLQTTHAFAVKTAKTVKSKVDASSYDPRSLRQLKKEVKELTAKKAKGKDVGLAEVRSSKLTPNVKETELPLPVDDEGSDIEAEYNEAQENELTAAMAGLEVAAPKNGPMPLRGLPAPKGRHLRFGETGAVSESPQRVVLRGLPVATGKYKRFE</sequence>
<feature type="compositionally biased region" description="Low complexity" evidence="1">
    <location>
        <begin position="1"/>
        <end position="21"/>
    </location>
</feature>
<feature type="compositionally biased region" description="Low complexity" evidence="1">
    <location>
        <begin position="588"/>
        <end position="630"/>
    </location>
</feature>
<feature type="region of interest" description="Disordered" evidence="1">
    <location>
        <begin position="1"/>
        <end position="38"/>
    </location>
</feature>
<gene>
    <name evidence="2" type="ORF">GPECTOR_32g448</name>
</gene>
<proteinExistence type="predicted"/>
<evidence type="ECO:0000256" key="1">
    <source>
        <dbReference type="SAM" id="MobiDB-lite"/>
    </source>
</evidence>
<feature type="region of interest" description="Disordered" evidence="1">
    <location>
        <begin position="522"/>
        <end position="637"/>
    </location>
</feature>
<feature type="compositionally biased region" description="Polar residues" evidence="1">
    <location>
        <begin position="529"/>
        <end position="540"/>
    </location>
</feature>
<feature type="region of interest" description="Disordered" evidence="1">
    <location>
        <begin position="241"/>
        <end position="262"/>
    </location>
</feature>
<keyword evidence="3" id="KW-1185">Reference proteome</keyword>
<reference evidence="3" key="1">
    <citation type="journal article" date="2016" name="Nat. Commun.">
        <title>The Gonium pectorale genome demonstrates co-option of cell cycle regulation during the evolution of multicellularity.</title>
        <authorList>
            <person name="Hanschen E.R."/>
            <person name="Marriage T.N."/>
            <person name="Ferris P.J."/>
            <person name="Hamaji T."/>
            <person name="Toyoda A."/>
            <person name="Fujiyama A."/>
            <person name="Neme R."/>
            <person name="Noguchi H."/>
            <person name="Minakuchi Y."/>
            <person name="Suzuki M."/>
            <person name="Kawai-Toyooka H."/>
            <person name="Smith D.R."/>
            <person name="Sparks H."/>
            <person name="Anderson J."/>
            <person name="Bakaric R."/>
            <person name="Luria V."/>
            <person name="Karger A."/>
            <person name="Kirschner M.W."/>
            <person name="Durand P.M."/>
            <person name="Michod R.E."/>
            <person name="Nozaki H."/>
            <person name="Olson B.J."/>
        </authorList>
    </citation>
    <scope>NUCLEOTIDE SEQUENCE [LARGE SCALE GENOMIC DNA]</scope>
    <source>
        <strain evidence="3">NIES-2863</strain>
    </source>
</reference>
<evidence type="ECO:0000313" key="3">
    <source>
        <dbReference type="Proteomes" id="UP000075714"/>
    </source>
</evidence>
<protein>
    <submittedName>
        <fullName evidence="2">Uncharacterized protein</fullName>
    </submittedName>
</protein>